<dbReference type="EMBL" id="OV651819">
    <property type="protein sequence ID" value="CAH1113551.1"/>
    <property type="molecule type" value="Genomic_DNA"/>
</dbReference>
<evidence type="ECO:0000313" key="1">
    <source>
        <dbReference type="EMBL" id="CAH1113551.1"/>
    </source>
</evidence>
<dbReference type="InterPro" id="IPR016181">
    <property type="entry name" value="Acyl_CoA_acyltransferase"/>
</dbReference>
<accession>A0A9P0D6Y4</accession>
<gene>
    <name evidence="1" type="ORF">PSYICH_LOCUS13823</name>
</gene>
<organism evidence="1 2">
    <name type="scientific">Psylliodes chrysocephalus</name>
    <dbReference type="NCBI Taxonomy" id="3402493"/>
    <lineage>
        <taxon>Eukaryota</taxon>
        <taxon>Metazoa</taxon>
        <taxon>Ecdysozoa</taxon>
        <taxon>Arthropoda</taxon>
        <taxon>Hexapoda</taxon>
        <taxon>Insecta</taxon>
        <taxon>Pterygota</taxon>
        <taxon>Neoptera</taxon>
        <taxon>Endopterygota</taxon>
        <taxon>Coleoptera</taxon>
        <taxon>Polyphaga</taxon>
        <taxon>Cucujiformia</taxon>
        <taxon>Chrysomeloidea</taxon>
        <taxon>Chrysomelidae</taxon>
        <taxon>Galerucinae</taxon>
        <taxon>Alticini</taxon>
        <taxon>Psylliodes</taxon>
    </lineage>
</organism>
<dbReference type="PANTHER" id="PTHR20905:SF28">
    <property type="entry name" value="GH28833P-RELATED"/>
    <property type="match status" value="1"/>
</dbReference>
<dbReference type="SUPFAM" id="SSF55729">
    <property type="entry name" value="Acyl-CoA N-acyltransferases (Nat)"/>
    <property type="match status" value="1"/>
</dbReference>
<protein>
    <recommendedName>
        <fullName evidence="3">N-acetyltransferase domain-containing protein</fullName>
    </recommendedName>
</protein>
<sequence>MVSRCRRLIREKERIFAETDTSGEQDFLGMLREKAASPITWNESIPGIKIQDLQPKRFNDAMDCIISDGIPVDIIYKSTNILDDPESMEAFQEKMLFLMKDRTSIIAVNDENEIVGVLVMKAVRKYDYSKMFSKLQIRRGKTFLIVMRFINNIYKEVDIFQQFQCEIYLRFYFICVKQTYRKRKIGNLLMWTGLDVARHLKINVMMGLFPAAKLQSTAHMMGMDVLRHYFFSSWHDKTESLVFRGIGGGNYSCALMAGYVKDIKADDERK</sequence>
<dbReference type="Gene3D" id="3.40.630.30">
    <property type="match status" value="1"/>
</dbReference>
<keyword evidence="2" id="KW-1185">Reference proteome</keyword>
<proteinExistence type="predicted"/>
<dbReference type="AlphaFoldDB" id="A0A9P0D6Y4"/>
<reference evidence="1" key="1">
    <citation type="submission" date="2022-01" db="EMBL/GenBank/DDBJ databases">
        <authorList>
            <person name="King R."/>
        </authorList>
    </citation>
    <scope>NUCLEOTIDE SEQUENCE</scope>
</reference>
<dbReference type="PANTHER" id="PTHR20905">
    <property type="entry name" value="N-ACETYLTRANSFERASE-RELATED"/>
    <property type="match status" value="1"/>
</dbReference>
<dbReference type="Proteomes" id="UP001153636">
    <property type="component" value="Chromosome 7"/>
</dbReference>
<dbReference type="GO" id="GO:0008080">
    <property type="term" value="F:N-acetyltransferase activity"/>
    <property type="evidence" value="ECO:0007669"/>
    <property type="project" value="TreeGrafter"/>
</dbReference>
<name>A0A9P0D6Y4_9CUCU</name>
<evidence type="ECO:0000313" key="2">
    <source>
        <dbReference type="Proteomes" id="UP001153636"/>
    </source>
</evidence>
<dbReference type="OrthoDB" id="6588672at2759"/>
<evidence type="ECO:0008006" key="3">
    <source>
        <dbReference type="Google" id="ProtNLM"/>
    </source>
</evidence>